<reference evidence="2" key="1">
    <citation type="journal article" date="2019" name="Int. J. Syst. Evol. Microbiol.">
        <title>The Global Catalogue of Microorganisms (GCM) 10K type strain sequencing project: providing services to taxonomists for standard genome sequencing and annotation.</title>
        <authorList>
            <consortium name="The Broad Institute Genomics Platform"/>
            <consortium name="The Broad Institute Genome Sequencing Center for Infectious Disease"/>
            <person name="Wu L."/>
            <person name="Ma J."/>
        </authorList>
    </citation>
    <scope>NUCLEOTIDE SEQUENCE [LARGE SCALE GENOMIC DNA]</scope>
    <source>
        <strain evidence="2">JCM 4733</strain>
    </source>
</reference>
<evidence type="ECO:0008006" key="3">
    <source>
        <dbReference type="Google" id="ProtNLM"/>
    </source>
</evidence>
<evidence type="ECO:0000313" key="2">
    <source>
        <dbReference type="Proteomes" id="UP000653644"/>
    </source>
</evidence>
<gene>
    <name evidence="1" type="ORF">GCM10010345_90990</name>
</gene>
<keyword evidence="2" id="KW-1185">Reference proteome</keyword>
<comment type="caution">
    <text evidence="1">The sequence shown here is derived from an EMBL/GenBank/DDBJ whole genome shotgun (WGS) entry which is preliminary data.</text>
</comment>
<name>A0ABQ3DF66_9ACTN</name>
<accession>A0ABQ3DF66</accession>
<proteinExistence type="predicted"/>
<dbReference type="EMBL" id="BMVN01000095">
    <property type="protein sequence ID" value="GHA74225.1"/>
    <property type="molecule type" value="Genomic_DNA"/>
</dbReference>
<sequence length="64" mass="7212">MDVGVTRVREGCARALGGRPRSRLPSARAGTDRAYLVHFHMAGWKFASESWAKPPRPFLTTEIW</sequence>
<dbReference type="Proteomes" id="UP000653644">
    <property type="component" value="Unassembled WGS sequence"/>
</dbReference>
<evidence type="ECO:0000313" key="1">
    <source>
        <dbReference type="EMBL" id="GHA74225.1"/>
    </source>
</evidence>
<protein>
    <recommendedName>
        <fullName evidence="3">Transposase</fullName>
    </recommendedName>
</protein>
<organism evidence="1 2">
    <name type="scientific">Streptomyces canarius</name>
    <dbReference type="NCBI Taxonomy" id="285453"/>
    <lineage>
        <taxon>Bacteria</taxon>
        <taxon>Bacillati</taxon>
        <taxon>Actinomycetota</taxon>
        <taxon>Actinomycetes</taxon>
        <taxon>Kitasatosporales</taxon>
        <taxon>Streptomycetaceae</taxon>
        <taxon>Streptomyces</taxon>
    </lineage>
</organism>